<dbReference type="Pfam" id="PF13443">
    <property type="entry name" value="HTH_26"/>
    <property type="match status" value="1"/>
</dbReference>
<accession>A0A930LB54</accession>
<evidence type="ECO:0000313" key="3">
    <source>
        <dbReference type="Proteomes" id="UP000756427"/>
    </source>
</evidence>
<dbReference type="GO" id="GO:0003677">
    <property type="term" value="F:DNA binding"/>
    <property type="evidence" value="ECO:0007669"/>
    <property type="project" value="InterPro"/>
</dbReference>
<dbReference type="Gene3D" id="1.10.260.40">
    <property type="entry name" value="lambda repressor-like DNA-binding domains"/>
    <property type="match status" value="1"/>
</dbReference>
<dbReference type="RefSeq" id="WP_303975810.1">
    <property type="nucleotide sequence ID" value="NZ_JABZXR010000020.1"/>
</dbReference>
<dbReference type="InterPro" id="IPR001387">
    <property type="entry name" value="Cro/C1-type_HTH"/>
</dbReference>
<feature type="domain" description="HTH cro/C1-type" evidence="1">
    <location>
        <begin position="34"/>
        <end position="89"/>
    </location>
</feature>
<dbReference type="EMBL" id="JABZXR010000020">
    <property type="protein sequence ID" value="MBF1663993.1"/>
    <property type="molecule type" value="Genomic_DNA"/>
</dbReference>
<dbReference type="CDD" id="cd00093">
    <property type="entry name" value="HTH_XRE"/>
    <property type="match status" value="1"/>
</dbReference>
<name>A0A930LB54_9MICC</name>
<evidence type="ECO:0000259" key="1">
    <source>
        <dbReference type="PROSITE" id="PS50943"/>
    </source>
</evidence>
<proteinExistence type="predicted"/>
<gene>
    <name evidence="2" type="ORF">HXO64_05490</name>
</gene>
<sequence length="147" mass="16088">MILGNFSKFLYYIAMGRKAIGPANQFSKKLNQELRAWMGRRGMTIQDLEEAAEVSRNRISLTLYKLDSPLNTNELDRICKALGVEPSTVVRDAEKALCVEQAAETSSMSDKELAAQILARAEAATRAGYRLAAHPADTVITEDPAGA</sequence>
<protein>
    <submittedName>
        <fullName evidence="2">Helix-turn-helix transcriptional regulator</fullName>
    </submittedName>
</protein>
<organism evidence="2 3">
    <name type="scientific">Rothia mucilaginosa</name>
    <dbReference type="NCBI Taxonomy" id="43675"/>
    <lineage>
        <taxon>Bacteria</taxon>
        <taxon>Bacillati</taxon>
        <taxon>Actinomycetota</taxon>
        <taxon>Actinomycetes</taxon>
        <taxon>Micrococcales</taxon>
        <taxon>Micrococcaceae</taxon>
        <taxon>Rothia</taxon>
    </lineage>
</organism>
<comment type="caution">
    <text evidence="2">The sequence shown here is derived from an EMBL/GenBank/DDBJ whole genome shotgun (WGS) entry which is preliminary data.</text>
</comment>
<dbReference type="SMART" id="SM00530">
    <property type="entry name" value="HTH_XRE"/>
    <property type="match status" value="1"/>
</dbReference>
<dbReference type="PROSITE" id="PS50943">
    <property type="entry name" value="HTH_CROC1"/>
    <property type="match status" value="1"/>
</dbReference>
<evidence type="ECO:0000313" key="2">
    <source>
        <dbReference type="EMBL" id="MBF1663993.1"/>
    </source>
</evidence>
<dbReference type="SUPFAM" id="SSF47413">
    <property type="entry name" value="lambda repressor-like DNA-binding domains"/>
    <property type="match status" value="1"/>
</dbReference>
<reference evidence="2" key="1">
    <citation type="submission" date="2020-04" db="EMBL/GenBank/DDBJ databases">
        <title>Deep metagenomics examines the oral microbiome during advanced dental caries in children, revealing novel taxa and co-occurrences with host molecules.</title>
        <authorList>
            <person name="Baker J.L."/>
            <person name="Morton J.T."/>
            <person name="Dinis M."/>
            <person name="Alvarez R."/>
            <person name="Tran N.C."/>
            <person name="Knight R."/>
            <person name="Edlund A."/>
        </authorList>
    </citation>
    <scope>NUCLEOTIDE SEQUENCE</scope>
    <source>
        <strain evidence="2">JCVI_44_bin.2</strain>
    </source>
</reference>
<dbReference type="AlphaFoldDB" id="A0A930LB54"/>
<dbReference type="Proteomes" id="UP000756427">
    <property type="component" value="Unassembled WGS sequence"/>
</dbReference>
<dbReference type="InterPro" id="IPR010982">
    <property type="entry name" value="Lambda_DNA-bd_dom_sf"/>
</dbReference>